<dbReference type="EMBL" id="BBMS01000008">
    <property type="protein sequence ID" value="GAL25279.1"/>
    <property type="molecule type" value="Genomic_DNA"/>
</dbReference>
<dbReference type="Proteomes" id="UP000029223">
    <property type="component" value="Unassembled WGS sequence"/>
</dbReference>
<proteinExistence type="predicted"/>
<protein>
    <submittedName>
        <fullName evidence="1">Uncharacterized protein</fullName>
    </submittedName>
</protein>
<evidence type="ECO:0000313" key="1">
    <source>
        <dbReference type="EMBL" id="GAL25279.1"/>
    </source>
</evidence>
<organism evidence="1 2">
    <name type="scientific">Vibrio variabilis</name>
    <dbReference type="NCBI Taxonomy" id="990271"/>
    <lineage>
        <taxon>Bacteria</taxon>
        <taxon>Pseudomonadati</taxon>
        <taxon>Pseudomonadota</taxon>
        <taxon>Gammaproteobacteria</taxon>
        <taxon>Vibrionales</taxon>
        <taxon>Vibrionaceae</taxon>
        <taxon>Vibrio</taxon>
    </lineage>
</organism>
<gene>
    <name evidence="1" type="ORF">JCM19239_5169</name>
</gene>
<name>A0ABQ0J929_9VIBR</name>
<keyword evidence="2" id="KW-1185">Reference proteome</keyword>
<sequence length="52" mass="5897">MLHKLEADGLSQALDVLNELIRTYNITDLFVAHSASWYLDTIVEKLEGQHPS</sequence>
<comment type="caution">
    <text evidence="1">The sequence shown here is derived from an EMBL/GenBank/DDBJ whole genome shotgun (WGS) entry which is preliminary data.</text>
</comment>
<evidence type="ECO:0000313" key="2">
    <source>
        <dbReference type="Proteomes" id="UP000029223"/>
    </source>
</evidence>
<reference evidence="2" key="1">
    <citation type="submission" date="2014-09" db="EMBL/GenBank/DDBJ databases">
        <title>Vibrio variabilis JCM 19239. (C206) whole genome shotgun sequence.</title>
        <authorList>
            <person name="Sawabe T."/>
            <person name="Meirelles P."/>
            <person name="Nakanishi M."/>
            <person name="Sayaka M."/>
            <person name="Hattori M."/>
            <person name="Ohkuma M."/>
        </authorList>
    </citation>
    <scope>NUCLEOTIDE SEQUENCE [LARGE SCALE GENOMIC DNA]</scope>
    <source>
        <strain evidence="2">JCM 19239</strain>
    </source>
</reference>
<accession>A0ABQ0J929</accession>